<proteinExistence type="predicted"/>
<dbReference type="EMBL" id="CALSDN010000001">
    <property type="protein sequence ID" value="CAH6719042.1"/>
    <property type="molecule type" value="Genomic_DNA"/>
</dbReference>
<dbReference type="Proteomes" id="UP001152531">
    <property type="component" value="Unassembled WGS sequence"/>
</dbReference>
<organism evidence="1 2">
    <name type="scientific">[Candida] jaroonii</name>
    <dbReference type="NCBI Taxonomy" id="467808"/>
    <lineage>
        <taxon>Eukaryota</taxon>
        <taxon>Fungi</taxon>
        <taxon>Dikarya</taxon>
        <taxon>Ascomycota</taxon>
        <taxon>Saccharomycotina</taxon>
        <taxon>Pichiomycetes</taxon>
        <taxon>Debaryomycetaceae</taxon>
        <taxon>Yamadazyma</taxon>
    </lineage>
</organism>
<name>A0ACA9Y269_9ASCO</name>
<keyword evidence="2" id="KW-1185">Reference proteome</keyword>
<comment type="caution">
    <text evidence="1">The sequence shown here is derived from an EMBL/GenBank/DDBJ whole genome shotgun (WGS) entry which is preliminary data.</text>
</comment>
<accession>A0ACA9Y269</accession>
<sequence>MKQDEVNPVKDMIFGAISGVIGKTIEFPFDTIKVRLQSSLVPISTFQMIKATYNEGIIKGFYQGLKAPLIGACLENAILFSSYNSCLEMFKTVDRDIGLRHKALSGAFAGFSVSFILTPIELVKCQLQVSNLATPGSVKKVGESATTSTKNIYSSMIWKIYQKDGVSGFWKGLSPTLLRETIGTMIWFTTYEVLSEYLDKKRPSELNSLVSGALAGLTFNLSMFPVDTIKSNIQTNDILDHGTTNSFEIARKIGIRGLYSGLTITLIRSLPANAMIFYSYELLKKNL</sequence>
<evidence type="ECO:0000313" key="2">
    <source>
        <dbReference type="Proteomes" id="UP001152531"/>
    </source>
</evidence>
<protein>
    <submittedName>
        <fullName evidence="1">Mitochondrial ornithine transporter 1</fullName>
    </submittedName>
</protein>
<gene>
    <name evidence="1" type="ORF">CLIB1444_01S20142</name>
</gene>
<evidence type="ECO:0000313" key="1">
    <source>
        <dbReference type="EMBL" id="CAH6719042.1"/>
    </source>
</evidence>
<reference evidence="1" key="1">
    <citation type="submission" date="2022-06" db="EMBL/GenBank/DDBJ databases">
        <authorList>
            <person name="Legras J.-L."/>
            <person name="Devillers H."/>
            <person name="Grondin C."/>
        </authorList>
    </citation>
    <scope>NUCLEOTIDE SEQUENCE</scope>
    <source>
        <strain evidence="1">CLIB 1444</strain>
    </source>
</reference>